<dbReference type="PANTHER" id="PTHR44360">
    <property type="entry name" value="DNAJ HOMOLOG SUBFAMILY B MEMBER 9"/>
    <property type="match status" value="1"/>
</dbReference>
<evidence type="ECO:0000256" key="6">
    <source>
        <dbReference type="SAM" id="SignalP"/>
    </source>
</evidence>
<comment type="caution">
    <text evidence="8">The sequence shown here is derived from an EMBL/GenBank/DDBJ whole genome shotgun (WGS) entry which is preliminary data.</text>
</comment>
<dbReference type="AlphaFoldDB" id="A0AAN9BBZ3"/>
<sequence length="294" mass="33815">MKVPCDPALLLWGTCAVLVAVSDAAEDYYKILGVSRTASDKEIKKAFRKLAVKYHPDKNKEKGAEEKFMEIAQAYEVLSDKEKRKQYDMFGAEGPQGNAGRGGPQGGPHFQSNFNFDEFFKGFDEHFQHHRQHHQHQQHHHHQHQQNRFKFSNGGFFNFDDLFADADDDFFGGAHFRGHGARAGAQANVKRGGMHFDFSDFFDDDPYGDEDAMFGGHYKYSQNANQHFHQHQQHRQQHQHFHNQHHHGHHPHNFHHQNLNTFGQSHNSGFHHGQTCRTVTQQVGNTVTTHTVCS</sequence>
<dbReference type="GO" id="GO:0005783">
    <property type="term" value="C:endoplasmic reticulum"/>
    <property type="evidence" value="ECO:0007669"/>
    <property type="project" value="TreeGrafter"/>
</dbReference>
<accession>A0AAN9BBZ3</accession>
<evidence type="ECO:0000256" key="5">
    <source>
        <dbReference type="ARBA" id="ARBA00046365"/>
    </source>
</evidence>
<dbReference type="GO" id="GO:0051087">
    <property type="term" value="F:protein-folding chaperone binding"/>
    <property type="evidence" value="ECO:0007669"/>
    <property type="project" value="TreeGrafter"/>
</dbReference>
<dbReference type="InterPro" id="IPR018253">
    <property type="entry name" value="DnaJ_domain_CS"/>
</dbReference>
<dbReference type="SUPFAM" id="SSF46565">
    <property type="entry name" value="Chaperone J-domain"/>
    <property type="match status" value="1"/>
</dbReference>
<feature type="domain" description="J" evidence="7">
    <location>
        <begin position="27"/>
        <end position="91"/>
    </location>
</feature>
<evidence type="ECO:0000256" key="3">
    <source>
        <dbReference type="ARBA" id="ARBA00041533"/>
    </source>
</evidence>
<proteinExistence type="predicted"/>
<comment type="subunit">
    <text evidence="5">Interacts with HSPA5/BiP; interaction is direct. Interacts with ERN1/IRE1 (via the luminal region). Interacts with DERL1.</text>
</comment>
<protein>
    <recommendedName>
        <fullName evidence="2">DnaJ homolog subfamily B member 9</fullName>
    </recommendedName>
    <alternativeName>
        <fullName evidence="3">Endoplasmic reticulum DNA J domain-containing protein 4</fullName>
    </alternativeName>
</protein>
<organism evidence="8 9">
    <name type="scientific">Littorina saxatilis</name>
    <dbReference type="NCBI Taxonomy" id="31220"/>
    <lineage>
        <taxon>Eukaryota</taxon>
        <taxon>Metazoa</taxon>
        <taxon>Spiralia</taxon>
        <taxon>Lophotrochozoa</taxon>
        <taxon>Mollusca</taxon>
        <taxon>Gastropoda</taxon>
        <taxon>Caenogastropoda</taxon>
        <taxon>Littorinimorpha</taxon>
        <taxon>Littorinoidea</taxon>
        <taxon>Littorinidae</taxon>
        <taxon>Littorina</taxon>
    </lineage>
</organism>
<feature type="chain" id="PRO_5043015890" description="DnaJ homolog subfamily B member 9" evidence="6">
    <location>
        <begin position="25"/>
        <end position="294"/>
    </location>
</feature>
<dbReference type="Gene3D" id="1.10.287.110">
    <property type="entry name" value="DnaJ domain"/>
    <property type="match status" value="1"/>
</dbReference>
<evidence type="ECO:0000259" key="7">
    <source>
        <dbReference type="PROSITE" id="PS50076"/>
    </source>
</evidence>
<dbReference type="PROSITE" id="PS00636">
    <property type="entry name" value="DNAJ_1"/>
    <property type="match status" value="1"/>
</dbReference>
<dbReference type="GO" id="GO:0036503">
    <property type="term" value="P:ERAD pathway"/>
    <property type="evidence" value="ECO:0007669"/>
    <property type="project" value="TreeGrafter"/>
</dbReference>
<evidence type="ECO:0000313" key="9">
    <source>
        <dbReference type="Proteomes" id="UP001374579"/>
    </source>
</evidence>
<evidence type="ECO:0000256" key="1">
    <source>
        <dbReference type="ARBA" id="ARBA00023186"/>
    </source>
</evidence>
<dbReference type="FunFam" id="1.10.287.110:FF:000034">
    <property type="entry name" value="Chaperone protein DnaJ"/>
    <property type="match status" value="1"/>
</dbReference>
<dbReference type="EMBL" id="JBAMIC010000010">
    <property type="protein sequence ID" value="KAK7102291.1"/>
    <property type="molecule type" value="Genomic_DNA"/>
</dbReference>
<evidence type="ECO:0000313" key="8">
    <source>
        <dbReference type="EMBL" id="KAK7102291.1"/>
    </source>
</evidence>
<feature type="signal peptide" evidence="6">
    <location>
        <begin position="1"/>
        <end position="24"/>
    </location>
</feature>
<dbReference type="Proteomes" id="UP001374579">
    <property type="component" value="Unassembled WGS sequence"/>
</dbReference>
<dbReference type="SMART" id="SM00271">
    <property type="entry name" value="DnaJ"/>
    <property type="match status" value="1"/>
</dbReference>
<keyword evidence="6" id="KW-0732">Signal</keyword>
<keyword evidence="1" id="KW-0143">Chaperone</keyword>
<dbReference type="InterPro" id="IPR051948">
    <property type="entry name" value="Hsp70_co-chaperone_J-domain"/>
</dbReference>
<gene>
    <name evidence="8" type="ORF">V1264_020530</name>
</gene>
<dbReference type="PRINTS" id="PR00625">
    <property type="entry name" value="JDOMAIN"/>
</dbReference>
<evidence type="ECO:0000256" key="2">
    <source>
        <dbReference type="ARBA" id="ARBA00040158"/>
    </source>
</evidence>
<dbReference type="GO" id="GO:0051787">
    <property type="term" value="F:misfolded protein binding"/>
    <property type="evidence" value="ECO:0007669"/>
    <property type="project" value="TreeGrafter"/>
</dbReference>
<dbReference type="Pfam" id="PF00226">
    <property type="entry name" value="DnaJ"/>
    <property type="match status" value="1"/>
</dbReference>
<reference evidence="8 9" key="1">
    <citation type="submission" date="2024-02" db="EMBL/GenBank/DDBJ databases">
        <title>Chromosome-scale genome assembly of the rough periwinkle Littorina saxatilis.</title>
        <authorList>
            <person name="De Jode A."/>
            <person name="Faria R."/>
            <person name="Formenti G."/>
            <person name="Sims Y."/>
            <person name="Smith T.P."/>
            <person name="Tracey A."/>
            <person name="Wood J.M.D."/>
            <person name="Zagrodzka Z.B."/>
            <person name="Johannesson K."/>
            <person name="Butlin R.K."/>
            <person name="Leder E.H."/>
        </authorList>
    </citation>
    <scope>NUCLEOTIDE SEQUENCE [LARGE SCALE GENOMIC DNA]</scope>
    <source>
        <strain evidence="8">Snail1</strain>
        <tissue evidence="8">Muscle</tissue>
    </source>
</reference>
<dbReference type="PANTHER" id="PTHR44360:SF1">
    <property type="entry name" value="DNAJ HOMOLOG SUBFAMILY B MEMBER 9"/>
    <property type="match status" value="1"/>
</dbReference>
<keyword evidence="9" id="KW-1185">Reference proteome</keyword>
<dbReference type="InterPro" id="IPR001623">
    <property type="entry name" value="DnaJ_domain"/>
</dbReference>
<comment type="function">
    <text evidence="4">Co-chaperone for Hsp70 protein HSPA5/BiP that acts as a key repressor of the ERN1/IRE1-mediated unfolded protein response (UPR). J domain-containing co-chaperones stimulate the ATPase activity of Hsp70 proteins and are required for efficient substrate recognition by Hsp70 proteins. In the unstressed endoplasmic reticulum, interacts with the luminal region of ERN1/IRE1 and selectively recruits HSPA5/BiP: HSPA5/BiP disrupts the dimerization of the active ERN1/IRE1 luminal region, thereby inactivating ERN1/IRE1. Also involved in endoplasmic reticulum-associated degradation (ERAD) of misfolded proteins. Required for survival of B-cell progenitors and normal antibody production.</text>
</comment>
<name>A0AAN9BBZ3_9CAEN</name>
<dbReference type="InterPro" id="IPR036869">
    <property type="entry name" value="J_dom_sf"/>
</dbReference>
<evidence type="ECO:0000256" key="4">
    <source>
        <dbReference type="ARBA" id="ARBA00045428"/>
    </source>
</evidence>
<dbReference type="PROSITE" id="PS50076">
    <property type="entry name" value="DNAJ_2"/>
    <property type="match status" value="1"/>
</dbReference>
<dbReference type="CDD" id="cd06257">
    <property type="entry name" value="DnaJ"/>
    <property type="match status" value="1"/>
</dbReference>